<evidence type="ECO:0000256" key="2">
    <source>
        <dbReference type="ARBA" id="ARBA00022722"/>
    </source>
</evidence>
<gene>
    <name evidence="7" type="ORF">ACFP81_08280</name>
</gene>
<dbReference type="InterPro" id="IPR003753">
    <property type="entry name" value="Exonuc_VII_L"/>
</dbReference>
<accession>A0ABW1YCE5</accession>
<dbReference type="PANTHER" id="PTHR30008">
    <property type="entry name" value="EXODEOXYRIBONUCLEASE 7 LARGE SUBUNIT"/>
    <property type="match status" value="1"/>
</dbReference>
<comment type="caution">
    <text evidence="7">The sequence shown here is derived from an EMBL/GenBank/DDBJ whole genome shotgun (WGS) entry which is preliminary data.</text>
</comment>
<dbReference type="EMBL" id="JBHSWD010000001">
    <property type="protein sequence ID" value="MFC6592001.1"/>
    <property type="molecule type" value="Genomic_DNA"/>
</dbReference>
<keyword evidence="8" id="KW-1185">Reference proteome</keyword>
<keyword evidence="2" id="KW-0540">Nuclease</keyword>
<protein>
    <submittedName>
        <fullName evidence="7">Exodeoxyribonuclease VII large subunit</fullName>
        <ecNumber evidence="7">3.1.11.6</ecNumber>
    </submittedName>
</protein>
<feature type="domain" description="OB-fold nucleic acid binding" evidence="6">
    <location>
        <begin position="21"/>
        <end position="122"/>
    </location>
</feature>
<keyword evidence="1" id="KW-0963">Cytoplasm</keyword>
<dbReference type="PANTHER" id="PTHR30008:SF0">
    <property type="entry name" value="EXODEOXYRIBONUCLEASE 7 LARGE SUBUNIT"/>
    <property type="match status" value="1"/>
</dbReference>
<dbReference type="RefSeq" id="WP_380083017.1">
    <property type="nucleotide sequence ID" value="NZ_JBHSWD010000001.1"/>
</dbReference>
<feature type="domain" description="Exonuclease VII large subunit C-terminal" evidence="5">
    <location>
        <begin position="232"/>
        <end position="322"/>
    </location>
</feature>
<evidence type="ECO:0000256" key="1">
    <source>
        <dbReference type="ARBA" id="ARBA00022490"/>
    </source>
</evidence>
<dbReference type="InterPro" id="IPR020579">
    <property type="entry name" value="Exonuc_VII_lsu_C"/>
</dbReference>
<keyword evidence="3 7" id="KW-0378">Hydrolase</keyword>
<organism evidence="7 8">
    <name type="scientific">Deinococcus lacus</name>
    <dbReference type="NCBI Taxonomy" id="392561"/>
    <lineage>
        <taxon>Bacteria</taxon>
        <taxon>Thermotogati</taxon>
        <taxon>Deinococcota</taxon>
        <taxon>Deinococci</taxon>
        <taxon>Deinococcales</taxon>
        <taxon>Deinococcaceae</taxon>
        <taxon>Deinococcus</taxon>
    </lineage>
</organism>
<evidence type="ECO:0000313" key="7">
    <source>
        <dbReference type="EMBL" id="MFC6592001.1"/>
    </source>
</evidence>
<dbReference type="Proteomes" id="UP001596297">
    <property type="component" value="Unassembled WGS sequence"/>
</dbReference>
<keyword evidence="4" id="KW-0269">Exonuclease</keyword>
<evidence type="ECO:0000256" key="3">
    <source>
        <dbReference type="ARBA" id="ARBA00022801"/>
    </source>
</evidence>
<sequence length="406" mass="44262">MTRPRTPRKPAAARPPEQFLELADVLDYVAQVLARGLPGAVWVRAEIASVTDRRHLYLELIQHESGAETAKCRATLWASERYALEARFRAVTGGGLAAGMTVLIFATAEFHPQYGFSLHIVDLAPEYTVGEAAAQLEARRAELVAAGIYSQNRSLPPPSDYARIAVIAPKEAAGLGDFRRELDPLVAAGVLDMQLLPATFQGALLLPACRGRQRRRTPYTSRPRWTPWWLSGGGSVTDLAWLNDTEFARALATFPVPVLTGLGHARDTTLPDEVACLRTDTPSKAAALIVRQIVQAAAQAEQDYQTVAAAARAEWVDAQAGLLWLWDRAQSAASRQVEEAQQQVTALMRQAVGLSPRHTLERGYVLARRVEGGAPVIRAAELRPGETLDLEFQDGTLRVEVKGEPA</sequence>
<evidence type="ECO:0000259" key="6">
    <source>
        <dbReference type="Pfam" id="PF13742"/>
    </source>
</evidence>
<dbReference type="GO" id="GO:0008855">
    <property type="term" value="F:exodeoxyribonuclease VII activity"/>
    <property type="evidence" value="ECO:0007669"/>
    <property type="project" value="UniProtKB-EC"/>
</dbReference>
<evidence type="ECO:0000256" key="4">
    <source>
        <dbReference type="ARBA" id="ARBA00022839"/>
    </source>
</evidence>
<evidence type="ECO:0000259" key="5">
    <source>
        <dbReference type="Pfam" id="PF02601"/>
    </source>
</evidence>
<dbReference type="CDD" id="cd04489">
    <property type="entry name" value="ExoVII_LU_OBF"/>
    <property type="match status" value="1"/>
</dbReference>
<proteinExistence type="predicted"/>
<dbReference type="InterPro" id="IPR025824">
    <property type="entry name" value="OB-fold_nuc-bd_dom"/>
</dbReference>
<evidence type="ECO:0000313" key="8">
    <source>
        <dbReference type="Proteomes" id="UP001596297"/>
    </source>
</evidence>
<dbReference type="EC" id="3.1.11.6" evidence="7"/>
<name>A0ABW1YCE5_9DEIO</name>
<dbReference type="Pfam" id="PF02601">
    <property type="entry name" value="Exonuc_VII_L"/>
    <property type="match status" value="2"/>
</dbReference>
<dbReference type="Pfam" id="PF13742">
    <property type="entry name" value="tRNA_anti_2"/>
    <property type="match status" value="1"/>
</dbReference>
<reference evidence="8" key="1">
    <citation type="journal article" date="2019" name="Int. J. Syst. Evol. Microbiol.">
        <title>The Global Catalogue of Microorganisms (GCM) 10K type strain sequencing project: providing services to taxonomists for standard genome sequencing and annotation.</title>
        <authorList>
            <consortium name="The Broad Institute Genomics Platform"/>
            <consortium name="The Broad Institute Genome Sequencing Center for Infectious Disease"/>
            <person name="Wu L."/>
            <person name="Ma J."/>
        </authorList>
    </citation>
    <scope>NUCLEOTIDE SEQUENCE [LARGE SCALE GENOMIC DNA]</scope>
    <source>
        <strain evidence="8">CGMCC 1.15772</strain>
    </source>
</reference>
<feature type="domain" description="Exonuclease VII large subunit C-terminal" evidence="5">
    <location>
        <begin position="323"/>
        <end position="399"/>
    </location>
</feature>